<dbReference type="Proteomes" id="UP001144256">
    <property type="component" value="Unassembled WGS sequence"/>
</dbReference>
<dbReference type="PROSITE" id="PS50222">
    <property type="entry name" value="EF_HAND_2"/>
    <property type="match status" value="1"/>
</dbReference>
<reference evidence="2" key="1">
    <citation type="submission" date="2022-06" db="EMBL/GenBank/DDBJ databases">
        <title>Vallitalea longa sp. nov., an anaerobic bacterium isolated from marine sediment.</title>
        <authorList>
            <person name="Hirano S."/>
            <person name="Terahara T."/>
            <person name="Mori K."/>
            <person name="Hamada M."/>
            <person name="Matsumoto R."/>
            <person name="Kobayashi T."/>
        </authorList>
    </citation>
    <scope>NUCLEOTIDE SEQUENCE</scope>
    <source>
        <strain evidence="2">SH18-1</strain>
    </source>
</reference>
<feature type="domain" description="EF-hand" evidence="1">
    <location>
        <begin position="220"/>
        <end position="239"/>
    </location>
</feature>
<dbReference type="Gene3D" id="3.20.20.150">
    <property type="entry name" value="Divalent-metal-dependent TIM barrel enzymes"/>
    <property type="match status" value="1"/>
</dbReference>
<dbReference type="PANTHER" id="PTHR12110">
    <property type="entry name" value="HYDROXYPYRUVATE ISOMERASE"/>
    <property type="match status" value="1"/>
</dbReference>
<comment type="caution">
    <text evidence="2">The sequence shown here is derived from an EMBL/GenBank/DDBJ whole genome shotgun (WGS) entry which is preliminary data.</text>
</comment>
<keyword evidence="3" id="KW-1185">Reference proteome</keyword>
<evidence type="ECO:0000259" key="1">
    <source>
        <dbReference type="PROSITE" id="PS50222"/>
    </source>
</evidence>
<dbReference type="RefSeq" id="WP_281814759.1">
    <property type="nucleotide sequence ID" value="NZ_BRLB01000003.1"/>
</dbReference>
<sequence>MKICFNEATTMKHSTLEKDLAYCEKYGYDLIEIRLDKLRDYLTRNTIEDLADFFRKSRIKPFAFNALEFITFRDDEGNKEILDNLRFLCEMGDIIDCKKIVIVPTFDIGDYTRVEIKNESVKRITELAKIADGYSVKLAFEFVGYPNCSVNRFEQAYDIVKTVDLDNVGIVLDCFHFHAMGSDIRDLKVADGKKIFIFHIDDSEDLPIGALRDDKRLWPGDGVIDLDEILAALKVIGYDEMVSVELFRPEYWDMDIEETIKVGKEKTKEVVSKFFYVE</sequence>
<dbReference type="PANTHER" id="PTHR12110:SF21">
    <property type="entry name" value="XYLOSE ISOMERASE-LIKE TIM BARREL DOMAIN-CONTAINING PROTEIN"/>
    <property type="match status" value="1"/>
</dbReference>
<protein>
    <submittedName>
        <fullName evidence="2">Inosose isomerase</fullName>
    </submittedName>
</protein>
<gene>
    <name evidence="2" type="primary">iolI</name>
    <name evidence="2" type="ORF">SH1V18_17970</name>
</gene>
<dbReference type="GO" id="GO:0016853">
    <property type="term" value="F:isomerase activity"/>
    <property type="evidence" value="ECO:0007669"/>
    <property type="project" value="UniProtKB-KW"/>
</dbReference>
<organism evidence="2 3">
    <name type="scientific">Vallitalea longa</name>
    <dbReference type="NCBI Taxonomy" id="2936439"/>
    <lineage>
        <taxon>Bacteria</taxon>
        <taxon>Bacillati</taxon>
        <taxon>Bacillota</taxon>
        <taxon>Clostridia</taxon>
        <taxon>Lachnospirales</taxon>
        <taxon>Vallitaleaceae</taxon>
        <taxon>Vallitalea</taxon>
    </lineage>
</organism>
<dbReference type="InterPro" id="IPR036237">
    <property type="entry name" value="Xyl_isomerase-like_sf"/>
</dbReference>
<dbReference type="InterPro" id="IPR002048">
    <property type="entry name" value="EF_hand_dom"/>
</dbReference>
<dbReference type="EMBL" id="BRLB01000003">
    <property type="protein sequence ID" value="GKX29317.1"/>
    <property type="molecule type" value="Genomic_DNA"/>
</dbReference>
<dbReference type="SUPFAM" id="SSF51658">
    <property type="entry name" value="Xylose isomerase-like"/>
    <property type="match status" value="1"/>
</dbReference>
<dbReference type="InterPro" id="IPR013022">
    <property type="entry name" value="Xyl_isomerase-like_TIM-brl"/>
</dbReference>
<name>A0A9W5Y8S5_9FIRM</name>
<evidence type="ECO:0000313" key="2">
    <source>
        <dbReference type="EMBL" id="GKX29317.1"/>
    </source>
</evidence>
<dbReference type="InterPro" id="IPR050312">
    <property type="entry name" value="IolE/XylAMocC-like"/>
</dbReference>
<dbReference type="GO" id="GO:0005509">
    <property type="term" value="F:calcium ion binding"/>
    <property type="evidence" value="ECO:0007669"/>
    <property type="project" value="InterPro"/>
</dbReference>
<evidence type="ECO:0000313" key="3">
    <source>
        <dbReference type="Proteomes" id="UP001144256"/>
    </source>
</evidence>
<keyword evidence="2" id="KW-0413">Isomerase</keyword>
<proteinExistence type="predicted"/>
<dbReference type="AlphaFoldDB" id="A0A9W5Y8S5"/>
<dbReference type="Pfam" id="PF01261">
    <property type="entry name" value="AP_endonuc_2"/>
    <property type="match status" value="1"/>
</dbReference>
<accession>A0A9W5Y8S5</accession>